<reference evidence="3" key="1">
    <citation type="submission" date="2020-08" db="EMBL/GenBank/DDBJ databases">
        <authorList>
            <person name="Hu Y."/>
            <person name="Nguyen S.V."/>
            <person name="Li F."/>
            <person name="Fanning S."/>
        </authorList>
    </citation>
    <scope>NUCLEOTIDE SEQUENCE</scope>
    <source>
        <strain evidence="3">SYSU D8009</strain>
    </source>
</reference>
<comment type="similarity">
    <text evidence="1">Belongs to the UPF0065 (bug) family.</text>
</comment>
<keyword evidence="2" id="KW-0732">Signal</keyword>
<dbReference type="CDD" id="cd07012">
    <property type="entry name" value="PBP2_Bug_TTT"/>
    <property type="match status" value="1"/>
</dbReference>
<organism evidence="3 4">
    <name type="scientific">Siccirubricoccus deserti</name>
    <dbReference type="NCBI Taxonomy" id="2013562"/>
    <lineage>
        <taxon>Bacteria</taxon>
        <taxon>Pseudomonadati</taxon>
        <taxon>Pseudomonadota</taxon>
        <taxon>Alphaproteobacteria</taxon>
        <taxon>Acetobacterales</taxon>
        <taxon>Roseomonadaceae</taxon>
        <taxon>Siccirubricoccus</taxon>
    </lineage>
</organism>
<dbReference type="RefSeq" id="WP_186772409.1">
    <property type="nucleotide sequence ID" value="NZ_JACOMF010000032.1"/>
</dbReference>
<sequence>MKLLRRALLGALAAPALARAQGGYPNRPITIIVPYPPGGSTDNITRPVAVKLAEVLGQNVVIDNRGGAGGSIGAAVVAQAKPDGYTLLAFPTAVMTISPHMMRLPYDPAKDFVPISLLCMSEGVMAMHPKVPVRDIHGLIAYAKANPGKLRFSSAGNGTITQMTGEIFAAAAGIQLEHIPYRGSAPALTAVMAGDVELQFDPVAIPAVKEGRLIGMAATGEFRSSELPDLPTLRELQLYGDGGLSFHALAGPAGMPPEVITRLTTALEQVLAMPEVARIVAPVGLRPRFEAGETFARRIARDREIFGEAVRRTGAKVE</sequence>
<protein>
    <submittedName>
        <fullName evidence="3">Tripartite tricarboxylate transporter substrate binding protein</fullName>
    </submittedName>
</protein>
<comment type="caution">
    <text evidence="3">The sequence shown here is derived from an EMBL/GenBank/DDBJ whole genome shotgun (WGS) entry which is preliminary data.</text>
</comment>
<dbReference type="PANTHER" id="PTHR42928">
    <property type="entry name" value="TRICARBOXYLATE-BINDING PROTEIN"/>
    <property type="match status" value="1"/>
</dbReference>
<dbReference type="EMBL" id="JACOMF010000032">
    <property type="protein sequence ID" value="MBC4017648.1"/>
    <property type="molecule type" value="Genomic_DNA"/>
</dbReference>
<dbReference type="Gene3D" id="3.40.190.150">
    <property type="entry name" value="Bordetella uptake gene, domain 1"/>
    <property type="match status" value="1"/>
</dbReference>
<dbReference type="PIRSF" id="PIRSF017082">
    <property type="entry name" value="YflP"/>
    <property type="match status" value="1"/>
</dbReference>
<dbReference type="AlphaFoldDB" id="A0A9X0R2K9"/>
<proteinExistence type="inferred from homology"/>
<dbReference type="PANTHER" id="PTHR42928:SF5">
    <property type="entry name" value="BLR1237 PROTEIN"/>
    <property type="match status" value="1"/>
</dbReference>
<accession>A0A9X0R2K9</accession>
<dbReference type="Gene3D" id="3.40.190.10">
    <property type="entry name" value="Periplasmic binding protein-like II"/>
    <property type="match status" value="1"/>
</dbReference>
<feature type="signal peptide" evidence="2">
    <location>
        <begin position="1"/>
        <end position="20"/>
    </location>
</feature>
<dbReference type="SUPFAM" id="SSF53850">
    <property type="entry name" value="Periplasmic binding protein-like II"/>
    <property type="match status" value="1"/>
</dbReference>
<evidence type="ECO:0000313" key="3">
    <source>
        <dbReference type="EMBL" id="MBC4017648.1"/>
    </source>
</evidence>
<dbReference type="InterPro" id="IPR042100">
    <property type="entry name" value="Bug_dom1"/>
</dbReference>
<evidence type="ECO:0000313" key="4">
    <source>
        <dbReference type="Proteomes" id="UP000600101"/>
    </source>
</evidence>
<feature type="chain" id="PRO_5040900682" evidence="2">
    <location>
        <begin position="21"/>
        <end position="318"/>
    </location>
</feature>
<name>A0A9X0R2K9_9PROT</name>
<keyword evidence="4" id="KW-1185">Reference proteome</keyword>
<evidence type="ECO:0000256" key="2">
    <source>
        <dbReference type="SAM" id="SignalP"/>
    </source>
</evidence>
<evidence type="ECO:0000256" key="1">
    <source>
        <dbReference type="ARBA" id="ARBA00006987"/>
    </source>
</evidence>
<dbReference type="Proteomes" id="UP000600101">
    <property type="component" value="Unassembled WGS sequence"/>
</dbReference>
<dbReference type="Pfam" id="PF03401">
    <property type="entry name" value="TctC"/>
    <property type="match status" value="1"/>
</dbReference>
<dbReference type="InterPro" id="IPR005064">
    <property type="entry name" value="BUG"/>
</dbReference>
<gene>
    <name evidence="3" type="ORF">H7965_20285</name>
</gene>